<dbReference type="Proteomes" id="UP000027466">
    <property type="component" value="Unassembled WGS sequence"/>
</dbReference>
<gene>
    <name evidence="1" type="ORF">BG61_06905</name>
</gene>
<comment type="caution">
    <text evidence="1">The sequence shown here is derived from an EMBL/GenBank/DDBJ whole genome shotgun (WGS) entry which is preliminary data.</text>
</comment>
<sequence length="110" mass="11931">MSSIVLLVKTLSEDGFGLLPSSLLDEATQGISNVLAGGLDTDKWQFSDRLVAQVNAIVNEYDRHLQETRLQAIAAAYANADRKLVRDAKKSAAAPERFVKAVSTNRSPKS</sequence>
<name>A0A069PAZ2_9BURK</name>
<dbReference type="AlphaFoldDB" id="A0A069PAZ2"/>
<accession>A0A069PAZ2</accession>
<organism evidence="1 2">
    <name type="scientific">Caballeronia glathei</name>
    <dbReference type="NCBI Taxonomy" id="60547"/>
    <lineage>
        <taxon>Bacteria</taxon>
        <taxon>Pseudomonadati</taxon>
        <taxon>Pseudomonadota</taxon>
        <taxon>Betaproteobacteria</taxon>
        <taxon>Burkholderiales</taxon>
        <taxon>Burkholderiaceae</taxon>
        <taxon>Caballeronia</taxon>
    </lineage>
</organism>
<evidence type="ECO:0000313" key="1">
    <source>
        <dbReference type="EMBL" id="KDR37825.1"/>
    </source>
</evidence>
<evidence type="ECO:0000313" key="2">
    <source>
        <dbReference type="Proteomes" id="UP000027466"/>
    </source>
</evidence>
<proteinExistence type="predicted"/>
<reference evidence="1 2" key="1">
    <citation type="submission" date="2014-03" db="EMBL/GenBank/DDBJ databases">
        <title>Draft Genome Sequences of Four Burkholderia Strains.</title>
        <authorList>
            <person name="Liu X.Y."/>
            <person name="Li C.X."/>
            <person name="Xu J.H."/>
        </authorList>
    </citation>
    <scope>NUCLEOTIDE SEQUENCE [LARGE SCALE GENOMIC DNA]</scope>
    <source>
        <strain evidence="1 2">DSM 50014</strain>
    </source>
</reference>
<keyword evidence="2" id="KW-1185">Reference proteome</keyword>
<dbReference type="EMBL" id="JFHC01000134">
    <property type="protein sequence ID" value="KDR37825.1"/>
    <property type="molecule type" value="Genomic_DNA"/>
</dbReference>
<protein>
    <submittedName>
        <fullName evidence="1">Uncharacterized protein</fullName>
    </submittedName>
</protein>